<sequence length="183" mass="20906">MNIPQLRVQSTPGRIGLAINKPEQTIKQHKAGQSIQQPKADMKIEQKPGKLTIDQTNAWHNLDLKNVLVRTEELVGIANNLWMEGLSRVSREGDELMRIENGGNPIAAQAKRNAGFEFTLQPGSRPTYELVQTNYQPGEAQIYIQRREPIIDNKKRDPEHHYRPGNVHVSMEQMPDLKIDWKV</sequence>
<reference evidence="2" key="1">
    <citation type="submission" date="2016-10" db="EMBL/GenBank/DDBJ databases">
        <authorList>
            <person name="Varghese N."/>
            <person name="Submissions S."/>
        </authorList>
    </citation>
    <scope>NUCLEOTIDE SEQUENCE [LARGE SCALE GENOMIC DNA]</scope>
    <source>
        <strain evidence="2">CGMCC 1.3704</strain>
    </source>
</reference>
<gene>
    <name evidence="1" type="ORF">SAMN04487936_102244</name>
</gene>
<protein>
    <submittedName>
        <fullName evidence="1">Uncharacterized protein</fullName>
    </submittedName>
</protein>
<dbReference type="RefSeq" id="WP_075035339.1">
    <property type="nucleotide sequence ID" value="NZ_FOSB01000002.1"/>
</dbReference>
<name>A0A1I3RK14_HALDA</name>
<keyword evidence="2" id="KW-1185">Reference proteome</keyword>
<evidence type="ECO:0000313" key="1">
    <source>
        <dbReference type="EMBL" id="SFJ45671.1"/>
    </source>
</evidence>
<dbReference type="OrthoDB" id="2112831at2"/>
<dbReference type="AlphaFoldDB" id="A0A1I3RK14"/>
<dbReference type="Pfam" id="PF20074">
    <property type="entry name" value="DUF6470"/>
    <property type="match status" value="1"/>
</dbReference>
<proteinExistence type="predicted"/>
<accession>A0A1I3RK14</accession>
<dbReference type="STRING" id="240302.BN982_01495"/>
<evidence type="ECO:0000313" key="2">
    <source>
        <dbReference type="Proteomes" id="UP000183557"/>
    </source>
</evidence>
<dbReference type="EMBL" id="FOSB01000002">
    <property type="protein sequence ID" value="SFJ45671.1"/>
    <property type="molecule type" value="Genomic_DNA"/>
</dbReference>
<dbReference type="InterPro" id="IPR045527">
    <property type="entry name" value="DUF6470"/>
</dbReference>
<organism evidence="1 2">
    <name type="scientific">Halobacillus dabanensis</name>
    <dbReference type="NCBI Taxonomy" id="240302"/>
    <lineage>
        <taxon>Bacteria</taxon>
        <taxon>Bacillati</taxon>
        <taxon>Bacillota</taxon>
        <taxon>Bacilli</taxon>
        <taxon>Bacillales</taxon>
        <taxon>Bacillaceae</taxon>
        <taxon>Halobacillus</taxon>
    </lineage>
</organism>
<dbReference type="Proteomes" id="UP000183557">
    <property type="component" value="Unassembled WGS sequence"/>
</dbReference>